<reference evidence="1" key="1">
    <citation type="submission" date="2015-11" db="EMBL/GenBank/DDBJ databases">
        <authorList>
            <person name="Zhang Y."/>
            <person name="Guo Z."/>
        </authorList>
    </citation>
    <scope>NUCLEOTIDE SEQUENCE</scope>
    <source>
        <strain evidence="1">CL-33</strain>
    </source>
</reference>
<dbReference type="PATRIC" id="fig|570277.3.peg.1454"/>
<dbReference type="KEGG" id="emp:EZMO1_1327"/>
<dbReference type="RefSeq" id="WP_051789729.1">
    <property type="nucleotide sequence ID" value="NZ_CP013251.1"/>
</dbReference>
<reference evidence="1" key="2">
    <citation type="journal article" date="2016" name="Front. Microbiol.">
        <title>Genomic Insight into the Host-Endosymbiont Relationship of Endozoicomonas montiporae CL-33(T) with its Coral Host.</title>
        <authorList>
            <person name="Ding J.-Y."/>
            <person name="Shiu J.-H."/>
            <person name="Chen W.-M."/>
            <person name="Chiang Y.-R."/>
            <person name="Tang S.-L."/>
        </authorList>
    </citation>
    <scope>NUCLEOTIDE SEQUENCE [LARGE SCALE GENOMIC DNA]</scope>
    <source>
        <strain evidence="1">CL-33</strain>
    </source>
</reference>
<name>A0A142B9U1_9GAMM</name>
<protein>
    <submittedName>
        <fullName evidence="1">Uncharacterized protein</fullName>
    </submittedName>
</protein>
<dbReference type="AlphaFoldDB" id="A0A142B9U1"/>
<dbReference type="EMBL" id="CP013251">
    <property type="protein sequence ID" value="AMO55517.1"/>
    <property type="molecule type" value="Genomic_DNA"/>
</dbReference>
<organism evidence="1">
    <name type="scientific">Endozoicomonas montiporae CL-33</name>
    <dbReference type="NCBI Taxonomy" id="570277"/>
    <lineage>
        <taxon>Bacteria</taxon>
        <taxon>Pseudomonadati</taxon>
        <taxon>Pseudomonadota</taxon>
        <taxon>Gammaproteobacteria</taxon>
        <taxon>Oceanospirillales</taxon>
        <taxon>Endozoicomonadaceae</taxon>
        <taxon>Endozoicomonas</taxon>
    </lineage>
</organism>
<sequence>MKQILIVLGLWSVFPLQALEIKVNPGKYSVYYHFEYELRPDHYEINKKYGFNDGGQFEVFVPKKYFPIPAPNCNKNIIIRMPYSNKEDTKRALYEKLLQNKAVTVTLEANPYVDVLQEKPLKLQLQYCNVFFRQRDGDYYNQL</sequence>
<dbReference type="OrthoDB" id="6387865at2"/>
<evidence type="ECO:0000313" key="1">
    <source>
        <dbReference type="EMBL" id="AMO55517.1"/>
    </source>
</evidence>
<dbReference type="Proteomes" id="UP000071065">
    <property type="component" value="Chromosome"/>
</dbReference>
<accession>A0A142B9U1</accession>
<gene>
    <name evidence="1" type="ORF">EZMO1_1327</name>
</gene>
<proteinExistence type="predicted"/>